<keyword evidence="4" id="KW-1185">Reference proteome</keyword>
<name>A0ABV9YB34_9PSEU</name>
<dbReference type="Gene3D" id="1.10.630.10">
    <property type="entry name" value="Cytochrome P450"/>
    <property type="match status" value="1"/>
</dbReference>
<dbReference type="PRINTS" id="PR00359">
    <property type="entry name" value="BP450"/>
</dbReference>
<keyword evidence="2" id="KW-0349">Heme</keyword>
<dbReference type="InterPro" id="IPR036396">
    <property type="entry name" value="Cyt_P450_sf"/>
</dbReference>
<proteinExistence type="inferred from homology"/>
<keyword evidence="2" id="KW-0408">Iron</keyword>
<evidence type="ECO:0000256" key="1">
    <source>
        <dbReference type="ARBA" id="ARBA00010617"/>
    </source>
</evidence>
<dbReference type="EMBL" id="JBHSJB010000050">
    <property type="protein sequence ID" value="MFC5059933.1"/>
    <property type="molecule type" value="Genomic_DNA"/>
</dbReference>
<protein>
    <submittedName>
        <fullName evidence="3">Cytochrome P450</fullName>
    </submittedName>
</protein>
<dbReference type="Proteomes" id="UP001595833">
    <property type="component" value="Unassembled WGS sequence"/>
</dbReference>
<keyword evidence="2" id="KW-0560">Oxidoreductase</keyword>
<dbReference type="PANTHER" id="PTHR46696:SF4">
    <property type="entry name" value="BIOTIN BIOSYNTHESIS CYTOCHROME P450"/>
    <property type="match status" value="1"/>
</dbReference>
<evidence type="ECO:0000313" key="3">
    <source>
        <dbReference type="EMBL" id="MFC5059933.1"/>
    </source>
</evidence>
<keyword evidence="2" id="KW-0479">Metal-binding</keyword>
<sequence length="387" mass="43479">MSDRFWLPGERPGRPVELDEERGVWNVYGHAETLQVLTDPATYTSDTGRLMPGVMDDSYREGNLVRMDGLPHRKLRRLVNHAFTPKIVADLEPRIRDLATELLDEVEGRDELELVADLASPLPVIVIAELLGVPSGDRHLFKQWVDKMINFDELPMNDDPEELKREVAAQLAQVQPMFDYLHEHAAERRRRPRQDLLSQLVEAEVDGERLSDNEVVNFVSLLLVAGHITTTMLLGNTVLCLDRDPEQAARVRADRTLTPTAIEESLRVSTPSAILARATETAVELGGQRVPADQMLMLWLSAANRDERVFADPDRFDAGRQPNPHLGFGRGAHFCLGAPLARLEGRIVLNLLLDRFPLLRTIEDRPPTFMPSPELTGVSTLPLRVVD</sequence>
<accession>A0ABV9YB34</accession>
<dbReference type="SUPFAM" id="SSF48264">
    <property type="entry name" value="Cytochrome P450"/>
    <property type="match status" value="1"/>
</dbReference>
<dbReference type="Pfam" id="PF00067">
    <property type="entry name" value="p450"/>
    <property type="match status" value="1"/>
</dbReference>
<dbReference type="RefSeq" id="WP_344042422.1">
    <property type="nucleotide sequence ID" value="NZ_BAAAKE010000034.1"/>
</dbReference>
<reference evidence="4" key="1">
    <citation type="journal article" date="2019" name="Int. J. Syst. Evol. Microbiol.">
        <title>The Global Catalogue of Microorganisms (GCM) 10K type strain sequencing project: providing services to taxonomists for standard genome sequencing and annotation.</title>
        <authorList>
            <consortium name="The Broad Institute Genomics Platform"/>
            <consortium name="The Broad Institute Genome Sequencing Center for Infectious Disease"/>
            <person name="Wu L."/>
            <person name="Ma J."/>
        </authorList>
    </citation>
    <scope>NUCLEOTIDE SEQUENCE [LARGE SCALE GENOMIC DNA]</scope>
    <source>
        <strain evidence="4">KCTC 12848</strain>
    </source>
</reference>
<dbReference type="PROSITE" id="PS00086">
    <property type="entry name" value="CYTOCHROME_P450"/>
    <property type="match status" value="1"/>
</dbReference>
<comment type="similarity">
    <text evidence="1 2">Belongs to the cytochrome P450 family.</text>
</comment>
<organism evidence="3 4">
    <name type="scientific">Saccharothrix xinjiangensis</name>
    <dbReference type="NCBI Taxonomy" id="204798"/>
    <lineage>
        <taxon>Bacteria</taxon>
        <taxon>Bacillati</taxon>
        <taxon>Actinomycetota</taxon>
        <taxon>Actinomycetes</taxon>
        <taxon>Pseudonocardiales</taxon>
        <taxon>Pseudonocardiaceae</taxon>
        <taxon>Saccharothrix</taxon>
    </lineage>
</organism>
<comment type="caution">
    <text evidence="3">The sequence shown here is derived from an EMBL/GenBank/DDBJ whole genome shotgun (WGS) entry which is preliminary data.</text>
</comment>
<evidence type="ECO:0000256" key="2">
    <source>
        <dbReference type="RuleBase" id="RU000461"/>
    </source>
</evidence>
<dbReference type="CDD" id="cd11032">
    <property type="entry name" value="P450_EryK-like"/>
    <property type="match status" value="1"/>
</dbReference>
<dbReference type="PANTHER" id="PTHR46696">
    <property type="entry name" value="P450, PUTATIVE (EUROFUNG)-RELATED"/>
    <property type="match status" value="1"/>
</dbReference>
<keyword evidence="2" id="KW-0503">Monooxygenase</keyword>
<dbReference type="InterPro" id="IPR017972">
    <property type="entry name" value="Cyt_P450_CS"/>
</dbReference>
<gene>
    <name evidence="3" type="ORF">ACFPFM_39995</name>
</gene>
<evidence type="ECO:0000313" key="4">
    <source>
        <dbReference type="Proteomes" id="UP001595833"/>
    </source>
</evidence>
<dbReference type="InterPro" id="IPR002397">
    <property type="entry name" value="Cyt_P450_B"/>
</dbReference>
<dbReference type="InterPro" id="IPR001128">
    <property type="entry name" value="Cyt_P450"/>
</dbReference>